<protein>
    <submittedName>
        <fullName evidence="13">Type II secretion system F family protein</fullName>
    </submittedName>
</protein>
<keyword evidence="6 9" id="KW-0812">Transmembrane</keyword>
<dbReference type="InterPro" id="IPR042094">
    <property type="entry name" value="T2SS_GspF_sf"/>
</dbReference>
<feature type="transmembrane region" description="Helical" evidence="11">
    <location>
        <begin position="169"/>
        <end position="194"/>
    </location>
</feature>
<feature type="domain" description="Type II secretion system protein GspF" evidence="12">
    <location>
        <begin position="68"/>
        <end position="191"/>
    </location>
</feature>
<keyword evidence="7 11" id="KW-1133">Transmembrane helix</keyword>
<evidence type="ECO:0000256" key="3">
    <source>
        <dbReference type="ARBA" id="ARBA00022448"/>
    </source>
</evidence>
<dbReference type="Proteomes" id="UP000316609">
    <property type="component" value="Unassembled WGS sequence"/>
</dbReference>
<feature type="compositionally biased region" description="Low complexity" evidence="10">
    <location>
        <begin position="418"/>
        <end position="436"/>
    </location>
</feature>
<evidence type="ECO:0000256" key="1">
    <source>
        <dbReference type="ARBA" id="ARBA00004429"/>
    </source>
</evidence>
<comment type="caution">
    <text evidence="13">The sequence shown here is derived from an EMBL/GenBank/DDBJ whole genome shotgun (WGS) entry which is preliminary data.</text>
</comment>
<evidence type="ECO:0000259" key="12">
    <source>
        <dbReference type="Pfam" id="PF00482"/>
    </source>
</evidence>
<evidence type="ECO:0000256" key="4">
    <source>
        <dbReference type="ARBA" id="ARBA00022475"/>
    </source>
</evidence>
<proteinExistence type="inferred from homology"/>
<comment type="subcellular location">
    <subcellularLocation>
        <location evidence="1">Cell inner membrane</location>
        <topology evidence="1">Multi-pass membrane protein</topology>
    </subcellularLocation>
    <subcellularLocation>
        <location evidence="9">Cell membrane</location>
        <topology evidence="9">Multi-pass membrane protein</topology>
    </subcellularLocation>
</comment>
<evidence type="ECO:0000256" key="6">
    <source>
        <dbReference type="ARBA" id="ARBA00022692"/>
    </source>
</evidence>
<gene>
    <name evidence="13" type="ORF">E6K78_04540</name>
</gene>
<feature type="region of interest" description="Disordered" evidence="10">
    <location>
        <begin position="409"/>
        <end position="586"/>
    </location>
</feature>
<feature type="domain" description="Type II secretion system protein GspF" evidence="12">
    <location>
        <begin position="271"/>
        <end position="385"/>
    </location>
</feature>
<feature type="transmembrane region" description="Helical" evidence="11">
    <location>
        <begin position="221"/>
        <end position="240"/>
    </location>
</feature>
<evidence type="ECO:0000313" key="14">
    <source>
        <dbReference type="Proteomes" id="UP000316609"/>
    </source>
</evidence>
<dbReference type="EMBL" id="VBOY01000037">
    <property type="protein sequence ID" value="TMQ67545.1"/>
    <property type="molecule type" value="Genomic_DNA"/>
</dbReference>
<dbReference type="InterPro" id="IPR003004">
    <property type="entry name" value="GspF/PilC"/>
</dbReference>
<evidence type="ECO:0000256" key="11">
    <source>
        <dbReference type="SAM" id="Phobius"/>
    </source>
</evidence>
<dbReference type="GO" id="GO:0015628">
    <property type="term" value="P:protein secretion by the type II secretion system"/>
    <property type="evidence" value="ECO:0007669"/>
    <property type="project" value="TreeGrafter"/>
</dbReference>
<keyword evidence="8 11" id="KW-0472">Membrane</keyword>
<keyword evidence="4" id="KW-1003">Cell membrane</keyword>
<organism evidence="13 14">
    <name type="scientific">Eiseniibacteriota bacterium</name>
    <dbReference type="NCBI Taxonomy" id="2212470"/>
    <lineage>
        <taxon>Bacteria</taxon>
        <taxon>Candidatus Eiseniibacteriota</taxon>
    </lineage>
</organism>
<name>A0A538TV99_UNCEI</name>
<feature type="compositionally biased region" description="Gly residues" evidence="10">
    <location>
        <begin position="437"/>
        <end position="447"/>
    </location>
</feature>
<keyword evidence="5" id="KW-0997">Cell inner membrane</keyword>
<dbReference type="AlphaFoldDB" id="A0A538TV99"/>
<dbReference type="PANTHER" id="PTHR30012:SF7">
    <property type="entry name" value="PROTEIN TRANSPORT PROTEIN HOFC HOMOLOG"/>
    <property type="match status" value="1"/>
</dbReference>
<sequence>MATFVWKGRTLAGEAQAGEIEVGRQEEAVELLRKKKILVTSIKAKGGGLRLPKFPGTGGVSTKDLAIFTRQFATMISAGLPLVQCLDILAKQASKPSLGRVIGEVTREVEAGSTLSDALGKHKKVYDDLFRNMVAAGEAGGVLDDILMRLATYIEKADALKRKVQGAMVYPAVVLTVALGATAFMLIFIIPVFAKMFSDFGGQLPLPTQIVLTMSNILKGYWWVGVAGLVVGVIAFRRYYTTEAGKLVVDAAMLKIPVLGDVLLKGAVARFTRTLGTLIASGVPILAGLEITARTAGNKVIAEAIMMARASIREGETVAAPLKASGVFPPMVVQMISVGEQTGALDEMLTKIAAFYEAEVDSAVDTMTSVIEPIMIVLMGGIVGGPHVMESAASGGRGTMARVENPAVGTVAGGRSGAAGRPAAGTRRGGRSVAGPGPRGAGGGRGLGAAVARDPAQTLVHDPALSPSGGGCCTGDRARGPERWASQSVRPVLRAGGDHGRDPGPPGRRPGGGRGELHRVLGAAGAQRPAGHSAGGGGRHAAAEPRHAVRAAGHGGSARRDPRATHPAGSRGAGTGGTGAGPSAIR</sequence>
<evidence type="ECO:0000256" key="5">
    <source>
        <dbReference type="ARBA" id="ARBA00022519"/>
    </source>
</evidence>
<evidence type="ECO:0000256" key="8">
    <source>
        <dbReference type="ARBA" id="ARBA00023136"/>
    </source>
</evidence>
<dbReference type="FunFam" id="1.20.81.30:FF:000001">
    <property type="entry name" value="Type II secretion system protein F"/>
    <property type="match status" value="2"/>
</dbReference>
<dbReference type="InterPro" id="IPR001992">
    <property type="entry name" value="T2SS_GspF/T4SS_PilC_CS"/>
</dbReference>
<dbReference type="InterPro" id="IPR018076">
    <property type="entry name" value="T2SS_GspF_dom"/>
</dbReference>
<dbReference type="GO" id="GO:0005886">
    <property type="term" value="C:plasma membrane"/>
    <property type="evidence" value="ECO:0007669"/>
    <property type="project" value="UniProtKB-SubCell"/>
</dbReference>
<evidence type="ECO:0000256" key="2">
    <source>
        <dbReference type="ARBA" id="ARBA00005745"/>
    </source>
</evidence>
<dbReference type="PANTHER" id="PTHR30012">
    <property type="entry name" value="GENERAL SECRETION PATHWAY PROTEIN"/>
    <property type="match status" value="1"/>
</dbReference>
<dbReference type="Pfam" id="PF00482">
    <property type="entry name" value="T2SSF"/>
    <property type="match status" value="2"/>
</dbReference>
<evidence type="ECO:0000256" key="9">
    <source>
        <dbReference type="RuleBase" id="RU003923"/>
    </source>
</evidence>
<feature type="compositionally biased region" description="Gly residues" evidence="10">
    <location>
        <begin position="571"/>
        <end position="580"/>
    </location>
</feature>
<keyword evidence="3 9" id="KW-0813">Transport</keyword>
<dbReference type="PRINTS" id="PR00812">
    <property type="entry name" value="BCTERIALGSPF"/>
</dbReference>
<accession>A0A538TV99</accession>
<dbReference type="PROSITE" id="PS00874">
    <property type="entry name" value="T2SP_F"/>
    <property type="match status" value="1"/>
</dbReference>
<comment type="similarity">
    <text evidence="2 9">Belongs to the GSP F family.</text>
</comment>
<evidence type="ECO:0000256" key="10">
    <source>
        <dbReference type="SAM" id="MobiDB-lite"/>
    </source>
</evidence>
<evidence type="ECO:0000313" key="13">
    <source>
        <dbReference type="EMBL" id="TMQ67545.1"/>
    </source>
</evidence>
<reference evidence="13 14" key="1">
    <citation type="journal article" date="2019" name="Nat. Microbiol.">
        <title>Mediterranean grassland soil C-N compound turnover is dependent on rainfall and depth, and is mediated by genomically divergent microorganisms.</title>
        <authorList>
            <person name="Diamond S."/>
            <person name="Andeer P.F."/>
            <person name="Li Z."/>
            <person name="Crits-Christoph A."/>
            <person name="Burstein D."/>
            <person name="Anantharaman K."/>
            <person name="Lane K.R."/>
            <person name="Thomas B.C."/>
            <person name="Pan C."/>
            <person name="Northen T.R."/>
            <person name="Banfield J.F."/>
        </authorList>
    </citation>
    <scope>NUCLEOTIDE SEQUENCE [LARGE SCALE GENOMIC DNA]</scope>
    <source>
        <strain evidence="13">WS_8</strain>
    </source>
</reference>
<dbReference type="Gene3D" id="1.20.81.30">
    <property type="entry name" value="Type II secretion system (T2SS), domain F"/>
    <property type="match status" value="2"/>
</dbReference>
<evidence type="ECO:0000256" key="7">
    <source>
        <dbReference type="ARBA" id="ARBA00022989"/>
    </source>
</evidence>